<reference evidence="6 7" key="1">
    <citation type="submission" date="2014-02" db="EMBL/GenBank/DDBJ databases">
        <title>Vibrio fortis Dalian14 Genome Sequencing.</title>
        <authorList>
            <person name="Wang Y."/>
            <person name="Song L."/>
            <person name="Liu G."/>
            <person name="Ding J."/>
        </authorList>
    </citation>
    <scope>NUCLEOTIDE SEQUENCE [LARGE SCALE GENOMIC DNA]</scope>
    <source>
        <strain evidence="6 7">Dalian14</strain>
    </source>
</reference>
<dbReference type="Proteomes" id="UP000027219">
    <property type="component" value="Unassembled WGS sequence"/>
</dbReference>
<dbReference type="OrthoDB" id="9797953at2"/>
<comment type="caution">
    <text evidence="6">The sequence shown here is derived from an EMBL/GenBank/DDBJ whole genome shotgun (WGS) entry which is preliminary data.</text>
</comment>
<dbReference type="PANTHER" id="PTHR23537">
    <property type="match status" value="1"/>
</dbReference>
<evidence type="ECO:0000256" key="3">
    <source>
        <dbReference type="ARBA" id="ARBA00023136"/>
    </source>
</evidence>
<feature type="transmembrane region" description="Helical" evidence="4">
    <location>
        <begin position="338"/>
        <end position="360"/>
    </location>
</feature>
<evidence type="ECO:0000256" key="1">
    <source>
        <dbReference type="ARBA" id="ARBA00022692"/>
    </source>
</evidence>
<dbReference type="AlphaFoldDB" id="A0A066UV54"/>
<feature type="transmembrane region" description="Helical" evidence="4">
    <location>
        <begin position="104"/>
        <end position="126"/>
    </location>
</feature>
<keyword evidence="1 4" id="KW-0812">Transmembrane</keyword>
<dbReference type="PANTHER" id="PTHR23537:SF1">
    <property type="entry name" value="SUGAR TRANSPORTER"/>
    <property type="match status" value="1"/>
</dbReference>
<gene>
    <name evidence="6" type="ORF">VFDL14_24325</name>
</gene>
<feature type="transmembrane region" description="Helical" evidence="4">
    <location>
        <begin position="278"/>
        <end position="296"/>
    </location>
</feature>
<keyword evidence="7" id="KW-1185">Reference proteome</keyword>
<dbReference type="PROSITE" id="PS50850">
    <property type="entry name" value="MFS"/>
    <property type="match status" value="1"/>
</dbReference>
<feature type="domain" description="Major facilitator superfamily (MFS) profile" evidence="5">
    <location>
        <begin position="10"/>
        <end position="392"/>
    </location>
</feature>
<dbReference type="Gene3D" id="1.20.1250.20">
    <property type="entry name" value="MFS general substrate transporter like domains"/>
    <property type="match status" value="2"/>
</dbReference>
<evidence type="ECO:0000313" key="7">
    <source>
        <dbReference type="Proteomes" id="UP000027219"/>
    </source>
</evidence>
<evidence type="ECO:0000313" key="6">
    <source>
        <dbReference type="EMBL" id="KDN28024.1"/>
    </source>
</evidence>
<feature type="transmembrane region" description="Helical" evidence="4">
    <location>
        <begin position="166"/>
        <end position="186"/>
    </location>
</feature>
<feature type="transmembrane region" description="Helical" evidence="4">
    <location>
        <begin position="302"/>
        <end position="326"/>
    </location>
</feature>
<dbReference type="GO" id="GO:0022857">
    <property type="term" value="F:transmembrane transporter activity"/>
    <property type="evidence" value="ECO:0007669"/>
    <property type="project" value="InterPro"/>
</dbReference>
<feature type="transmembrane region" description="Helical" evidence="4">
    <location>
        <begin position="250"/>
        <end position="271"/>
    </location>
</feature>
<dbReference type="InterPro" id="IPR020846">
    <property type="entry name" value="MFS_dom"/>
</dbReference>
<organism evidence="6 7">
    <name type="scientific">Vibrio fortis</name>
    <dbReference type="NCBI Taxonomy" id="212667"/>
    <lineage>
        <taxon>Bacteria</taxon>
        <taxon>Pseudomonadati</taxon>
        <taxon>Pseudomonadota</taxon>
        <taxon>Gammaproteobacteria</taxon>
        <taxon>Vibrionales</taxon>
        <taxon>Vibrionaceae</taxon>
        <taxon>Vibrio</taxon>
    </lineage>
</organism>
<name>A0A066UV54_9VIBR</name>
<dbReference type="Pfam" id="PF06779">
    <property type="entry name" value="MFS_4"/>
    <property type="match status" value="1"/>
</dbReference>
<feature type="transmembrane region" description="Helical" evidence="4">
    <location>
        <begin position="12"/>
        <end position="38"/>
    </location>
</feature>
<dbReference type="STRING" id="212667.VFDL14_24325"/>
<accession>A0A066UV54</accession>
<feature type="transmembrane region" description="Helical" evidence="4">
    <location>
        <begin position="77"/>
        <end position="98"/>
    </location>
</feature>
<dbReference type="SUPFAM" id="SSF103473">
    <property type="entry name" value="MFS general substrate transporter"/>
    <property type="match status" value="1"/>
</dbReference>
<feature type="transmembrane region" description="Helical" evidence="4">
    <location>
        <begin position="366"/>
        <end position="387"/>
    </location>
</feature>
<feature type="transmembrane region" description="Helical" evidence="4">
    <location>
        <begin position="212"/>
        <end position="230"/>
    </location>
</feature>
<evidence type="ECO:0000256" key="2">
    <source>
        <dbReference type="ARBA" id="ARBA00022989"/>
    </source>
</evidence>
<evidence type="ECO:0000259" key="5">
    <source>
        <dbReference type="PROSITE" id="PS50850"/>
    </source>
</evidence>
<dbReference type="InterPro" id="IPR010645">
    <property type="entry name" value="MFS_4"/>
</dbReference>
<dbReference type="InterPro" id="IPR036259">
    <property type="entry name" value="MFS_trans_sf"/>
</dbReference>
<dbReference type="GO" id="GO:0005886">
    <property type="term" value="C:plasma membrane"/>
    <property type="evidence" value="ECO:0007669"/>
    <property type="project" value="TreeGrafter"/>
</dbReference>
<sequence length="403" mass="43279">MTDNAHFINRNSLAGLAATLVGVGIGRFAYIALMPALIQHGWFNQDQAAYLGVSTLIGYLLGAPLASYLLRFFSSGHLVRTAMVISTLSYFACAFEQAPITWFYIWRTLAGTMGALLMILAPPMILRKVSPQTKSRTSSVVFSGLGIGAMLSGTLIPILISANVTSTWLGMGVITLIATLLSWNAWETAPSSSSASYIKASFHQLSTSQRHCVLFVFIAYTFDAIGYLPHTLFWVDYIVRDIGMPFGAGGFFWAAFGVGAAVGPMLIGMFADKQGIKLTLCIAFLCKAIGVGLPLISIHPSALFISSILVGMFTPVTVMLVSTYTLECVGYELHTKAWGLMTLSFALSQGVGGFLMAYLLSQGATYAQLFLVSTLALIIAALCISLTSTRAQVESPSPIKNRH</sequence>
<feature type="transmembrane region" description="Helical" evidence="4">
    <location>
        <begin position="138"/>
        <end position="160"/>
    </location>
</feature>
<dbReference type="RefSeq" id="WP_032551794.1">
    <property type="nucleotide sequence ID" value="NZ_JFFR01000024.1"/>
</dbReference>
<keyword evidence="2 4" id="KW-1133">Transmembrane helix</keyword>
<evidence type="ECO:0000256" key="4">
    <source>
        <dbReference type="SAM" id="Phobius"/>
    </source>
</evidence>
<proteinExistence type="predicted"/>
<protein>
    <submittedName>
        <fullName evidence="6">Major facilitator transporter</fullName>
    </submittedName>
</protein>
<keyword evidence="3 4" id="KW-0472">Membrane</keyword>
<feature type="transmembrane region" description="Helical" evidence="4">
    <location>
        <begin position="50"/>
        <end position="70"/>
    </location>
</feature>
<dbReference type="EMBL" id="JFFR01000024">
    <property type="protein sequence ID" value="KDN28024.1"/>
    <property type="molecule type" value="Genomic_DNA"/>
</dbReference>